<feature type="transmembrane region" description="Helical" evidence="1">
    <location>
        <begin position="706"/>
        <end position="727"/>
    </location>
</feature>
<evidence type="ECO:0008006" key="4">
    <source>
        <dbReference type="Google" id="ProtNLM"/>
    </source>
</evidence>
<evidence type="ECO:0000313" key="3">
    <source>
        <dbReference type="Proteomes" id="UP001501480"/>
    </source>
</evidence>
<organism evidence="2 3">
    <name type="scientific">Aeromicrobium halocynthiae</name>
    <dbReference type="NCBI Taxonomy" id="560557"/>
    <lineage>
        <taxon>Bacteria</taxon>
        <taxon>Bacillati</taxon>
        <taxon>Actinomycetota</taxon>
        <taxon>Actinomycetes</taxon>
        <taxon>Propionibacteriales</taxon>
        <taxon>Nocardioidaceae</taxon>
        <taxon>Aeromicrobium</taxon>
    </lineage>
</organism>
<dbReference type="RefSeq" id="WP_344324340.1">
    <property type="nucleotide sequence ID" value="NZ_BAAAPY010000001.1"/>
</dbReference>
<feature type="transmembrane region" description="Helical" evidence="1">
    <location>
        <begin position="592"/>
        <end position="609"/>
    </location>
</feature>
<dbReference type="Pfam" id="PF13641">
    <property type="entry name" value="Glyco_tranf_2_3"/>
    <property type="match status" value="1"/>
</dbReference>
<feature type="transmembrane region" description="Helical" evidence="1">
    <location>
        <begin position="559"/>
        <end position="585"/>
    </location>
</feature>
<feature type="transmembrane region" description="Helical" evidence="1">
    <location>
        <begin position="650"/>
        <end position="667"/>
    </location>
</feature>
<keyword evidence="1" id="KW-0812">Transmembrane</keyword>
<evidence type="ECO:0000256" key="1">
    <source>
        <dbReference type="SAM" id="Phobius"/>
    </source>
</evidence>
<keyword evidence="1" id="KW-0472">Membrane</keyword>
<proteinExistence type="predicted"/>
<dbReference type="Gene3D" id="3.90.550.10">
    <property type="entry name" value="Spore Coat Polysaccharide Biosynthesis Protein SpsA, Chain A"/>
    <property type="match status" value="1"/>
</dbReference>
<protein>
    <recommendedName>
        <fullName evidence="4">Glycosyltransferase family 2 protein</fullName>
    </recommendedName>
</protein>
<dbReference type="InterPro" id="IPR029044">
    <property type="entry name" value="Nucleotide-diphossugar_trans"/>
</dbReference>
<sequence length="934" mass="98468">MEDVEEQVRPWRSSPPSVGAVLVTHDGARWLPKVLDSFAALTYGPTAWRVVDVASTDEGAAMVRAAFGAERITYAPSGTGFSAAARVGVDALPPTDWIWLLHDDAVLEPGSLAALLDEATSAPDVAVVGPKIREWPSLRRLVEVGLSITSTGARETGLEPGEPDAGQHDAPRDVLAVNTAGMLVRRDVWDEIGGLDEGLPLFGDDLDLGWRVALAGYRTRTAPAAVAFHAEASRRGVRPHRAGDPPAWERRRAALRTLLVNVPGRRVPWTWTRLLVGSLLRFLGFLVARDAESAGDELLAVRSVLLRPGEVRRVRRERAAVRRVPHREIAHLFPPFWLPYRHGWDAFRDLVAGLVRPETVESVGRRSTSGSGDPDDTDELVELPPLWQRRPWLLTVLALTAGSVLAARDLWTGAQGAVLLGGALPPAPTDAGQWWGLVLTGAHDVGLGSTTFGPTFALLLAVVATPVWGSPGVVVSVLVLLGVPLAGLAAHRLGRMLTPRRGLRIVWAGTYALSVAAIGPVAQGRIGTIVALVVLPIVVNTALQLIEQASWQVGLRLGIWIAVGAAFAPVLLAMSTVALVGLVLLERRLLRPVAVALVAAVLLLGPWAVQRALRPRLLWWEAGLPVPGQGTGVHEAISLLLGRAGGPGQAPLWLGAVIVLLAVLALVPRPTRTVVTVCWSAALLGLAFAVLGSFVAFTVPGGGESISAWVGVPVGVWVLGLLTAILMAAPEAAGRARPVVAALAAAALLVPLGTATWWLARGVDDPLARERPTVVPAFLTESPGDTLVVRGTLADGVDVTVVRGAGPTLGSEALFPAQGRREEVVEAAQAIVSSGASADVRRLGDLGIRSVYAPDVDPDVEQRIDAAPLLEQSGSDRPGSRVWTVAVDDPAVDGAGAPWRAVVGTAHALLWAGAVVATAPVRRRQGDRVAQERP</sequence>
<feature type="transmembrane region" description="Helical" evidence="1">
    <location>
        <begin position="468"/>
        <end position="490"/>
    </location>
</feature>
<dbReference type="Proteomes" id="UP001501480">
    <property type="component" value="Unassembled WGS sequence"/>
</dbReference>
<feature type="transmembrane region" description="Helical" evidence="1">
    <location>
        <begin position="511"/>
        <end position="539"/>
    </location>
</feature>
<dbReference type="PANTHER" id="PTHR43685">
    <property type="entry name" value="GLYCOSYLTRANSFERASE"/>
    <property type="match status" value="1"/>
</dbReference>
<dbReference type="EMBL" id="BAAAPY010000001">
    <property type="protein sequence ID" value="GAA2071643.1"/>
    <property type="molecule type" value="Genomic_DNA"/>
</dbReference>
<reference evidence="2 3" key="1">
    <citation type="journal article" date="2019" name="Int. J. Syst. Evol. Microbiol.">
        <title>The Global Catalogue of Microorganisms (GCM) 10K type strain sequencing project: providing services to taxonomists for standard genome sequencing and annotation.</title>
        <authorList>
            <consortium name="The Broad Institute Genomics Platform"/>
            <consortium name="The Broad Institute Genome Sequencing Center for Infectious Disease"/>
            <person name="Wu L."/>
            <person name="Ma J."/>
        </authorList>
    </citation>
    <scope>NUCLEOTIDE SEQUENCE [LARGE SCALE GENOMIC DNA]</scope>
    <source>
        <strain evidence="2 3">JCM 15749</strain>
    </source>
</reference>
<dbReference type="CDD" id="cd04186">
    <property type="entry name" value="GT_2_like_c"/>
    <property type="match status" value="1"/>
</dbReference>
<dbReference type="PANTHER" id="PTHR43685:SF3">
    <property type="entry name" value="SLR2126 PROTEIN"/>
    <property type="match status" value="1"/>
</dbReference>
<keyword evidence="1" id="KW-1133">Transmembrane helix</keyword>
<comment type="caution">
    <text evidence="2">The sequence shown here is derived from an EMBL/GenBank/DDBJ whole genome shotgun (WGS) entry which is preliminary data.</text>
</comment>
<keyword evidence="3" id="KW-1185">Reference proteome</keyword>
<feature type="transmembrane region" description="Helical" evidence="1">
    <location>
        <begin position="674"/>
        <end position="700"/>
    </location>
</feature>
<evidence type="ECO:0000313" key="2">
    <source>
        <dbReference type="EMBL" id="GAA2071643.1"/>
    </source>
</evidence>
<gene>
    <name evidence="2" type="ORF">GCM10009821_06930</name>
</gene>
<feature type="transmembrane region" description="Helical" evidence="1">
    <location>
        <begin position="739"/>
        <end position="760"/>
    </location>
</feature>
<dbReference type="SUPFAM" id="SSF53448">
    <property type="entry name" value="Nucleotide-diphospho-sugar transferases"/>
    <property type="match status" value="1"/>
</dbReference>
<name>A0ABN2VTB4_9ACTN</name>
<dbReference type="InterPro" id="IPR050834">
    <property type="entry name" value="Glycosyltransf_2"/>
</dbReference>
<accession>A0ABN2VTB4</accession>